<name>A0A6A7BJ99_9PLEO</name>
<dbReference type="EMBL" id="MU006292">
    <property type="protein sequence ID" value="KAF2854489.1"/>
    <property type="molecule type" value="Genomic_DNA"/>
</dbReference>
<evidence type="ECO:0000313" key="2">
    <source>
        <dbReference type="Proteomes" id="UP000799423"/>
    </source>
</evidence>
<sequence>MDVHSDKRETVVLRKSSHTTFTYQRPQHRGSRYCSGLKARQTRHKFFTILSYIPFDRESSIIHWKQVRPFLHRAIHPHVHQLPRQAPPHLHPIPHPHLQLHRTHPLHRTTSNDAYLLSSP</sequence>
<reference evidence="1" key="1">
    <citation type="submission" date="2020-01" db="EMBL/GenBank/DDBJ databases">
        <authorList>
            <consortium name="DOE Joint Genome Institute"/>
            <person name="Haridas S."/>
            <person name="Albert R."/>
            <person name="Binder M."/>
            <person name="Bloem J."/>
            <person name="Labutti K."/>
            <person name="Salamov A."/>
            <person name="Andreopoulos B."/>
            <person name="Baker S.E."/>
            <person name="Barry K."/>
            <person name="Bills G."/>
            <person name="Bluhm B.H."/>
            <person name="Cannon C."/>
            <person name="Castanera R."/>
            <person name="Culley D.E."/>
            <person name="Daum C."/>
            <person name="Ezra D."/>
            <person name="Gonzalez J.B."/>
            <person name="Henrissat B."/>
            <person name="Kuo A."/>
            <person name="Liang C."/>
            <person name="Lipzen A."/>
            <person name="Lutzoni F."/>
            <person name="Magnuson J."/>
            <person name="Mondo S."/>
            <person name="Nolan M."/>
            <person name="Ohm R."/>
            <person name="Pangilinan J."/>
            <person name="Park H.-J."/>
            <person name="Ramirez L."/>
            <person name="Alfaro M."/>
            <person name="Sun H."/>
            <person name="Tritt A."/>
            <person name="Yoshinaga Y."/>
            <person name="Zwiers L.-H."/>
            <person name="Turgeon B.G."/>
            <person name="Goodwin S.B."/>
            <person name="Spatafora J.W."/>
            <person name="Crous P.W."/>
            <person name="Grigoriev I.V."/>
        </authorList>
    </citation>
    <scope>NUCLEOTIDE SEQUENCE</scope>
    <source>
        <strain evidence="1">IPT5</strain>
    </source>
</reference>
<proteinExistence type="predicted"/>
<accession>A0A6A7BJ99</accession>
<gene>
    <name evidence="1" type="ORF">T440DRAFT_234579</name>
</gene>
<keyword evidence="2" id="KW-1185">Reference proteome</keyword>
<protein>
    <submittedName>
        <fullName evidence="1">Uncharacterized protein</fullName>
    </submittedName>
</protein>
<evidence type="ECO:0000313" key="1">
    <source>
        <dbReference type="EMBL" id="KAF2854489.1"/>
    </source>
</evidence>
<dbReference type="Proteomes" id="UP000799423">
    <property type="component" value="Unassembled WGS sequence"/>
</dbReference>
<organism evidence="1 2">
    <name type="scientific">Plenodomus tracheiphilus IPT5</name>
    <dbReference type="NCBI Taxonomy" id="1408161"/>
    <lineage>
        <taxon>Eukaryota</taxon>
        <taxon>Fungi</taxon>
        <taxon>Dikarya</taxon>
        <taxon>Ascomycota</taxon>
        <taxon>Pezizomycotina</taxon>
        <taxon>Dothideomycetes</taxon>
        <taxon>Pleosporomycetidae</taxon>
        <taxon>Pleosporales</taxon>
        <taxon>Pleosporineae</taxon>
        <taxon>Leptosphaeriaceae</taxon>
        <taxon>Plenodomus</taxon>
    </lineage>
</organism>
<dbReference type="AlphaFoldDB" id="A0A6A7BJ99"/>